<name>A0A223M9R6_MESHO</name>
<dbReference type="Pfam" id="PF02130">
    <property type="entry name" value="YbeY"/>
    <property type="match status" value="1"/>
</dbReference>
<sequence length="150" mass="17803">MKAKINFLNQSRIKFKYLKLFRKIFKLLVEKEQITGEISLDLMLITQRKAQKLAIKFKNINYIPDVLSFPSNLIIAKKNFRLHFLGEIFMTPAKIIKQANEYGHSEEREFSYLFVHSIYHLLGFDHQDEKTNKLMDEKVENILINLGINR</sequence>
<comment type="cofactor">
    <cofactor evidence="9">
        <name>Zn(2+)</name>
        <dbReference type="ChEBI" id="CHEBI:29105"/>
    </cofactor>
    <text evidence="9">Binds 1 zinc ion.</text>
</comment>
<dbReference type="PANTHER" id="PTHR46986:SF1">
    <property type="entry name" value="ENDORIBONUCLEASE YBEY, CHLOROPLASTIC"/>
    <property type="match status" value="1"/>
</dbReference>
<dbReference type="Proteomes" id="UP001203104">
    <property type="component" value="Unassembled WGS sequence"/>
</dbReference>
<dbReference type="InterPro" id="IPR020549">
    <property type="entry name" value="YbeY_CS"/>
</dbReference>
<dbReference type="Gene3D" id="3.40.390.30">
    <property type="entry name" value="Metalloproteases ('zincins'), catalytic domain"/>
    <property type="match status" value="1"/>
</dbReference>
<evidence type="ECO:0000256" key="6">
    <source>
        <dbReference type="ARBA" id="ARBA00022759"/>
    </source>
</evidence>
<evidence type="ECO:0000256" key="9">
    <source>
        <dbReference type="HAMAP-Rule" id="MF_00009"/>
    </source>
</evidence>
<evidence type="ECO:0000313" key="11">
    <source>
        <dbReference type="EMBL" id="MCI8283198.1"/>
    </source>
</evidence>
<dbReference type="EMBL" id="CP022714">
    <property type="protein sequence ID" value="ASU14312.1"/>
    <property type="molecule type" value="Genomic_DNA"/>
</dbReference>
<dbReference type="GO" id="GO:0005737">
    <property type="term" value="C:cytoplasm"/>
    <property type="evidence" value="ECO:0007669"/>
    <property type="project" value="UniProtKB-SubCell"/>
</dbReference>
<dbReference type="InterPro" id="IPR002036">
    <property type="entry name" value="YbeY"/>
</dbReference>
<reference evidence="11 13" key="2">
    <citation type="submission" date="2019-05" db="EMBL/GenBank/DDBJ databases">
        <title>Genome sequencing and assembly of Mycoplasma hyopneumoniae strains UFV01 and UFV02.</title>
        <authorList>
            <person name="De Souza L.F."/>
            <person name="Gonzaga N.F."/>
            <person name="Santos M.R."/>
            <person name="Deeney A.S."/>
            <person name="Vidigal P.M.P."/>
            <person name="Moreira M.A.S."/>
            <person name="Fietto J.R.L."/>
            <person name="Bressan G.C."/>
            <person name="Rycroft A.N."/>
            <person name="Silva Junior A."/>
        </authorList>
    </citation>
    <scope>NUCLEOTIDE SEQUENCE [LARGE SCALE GENOMIC DNA]</scope>
    <source>
        <strain evidence="11 13">UFV01</strain>
    </source>
</reference>
<dbReference type="InterPro" id="IPR023091">
    <property type="entry name" value="MetalPrtase_cat_dom_sf_prd"/>
</dbReference>
<feature type="binding site" evidence="9">
    <location>
        <position position="116"/>
    </location>
    <ligand>
        <name>Zn(2+)</name>
        <dbReference type="ChEBI" id="CHEBI:29105"/>
        <note>catalytic</note>
    </ligand>
</feature>
<dbReference type="NCBIfam" id="TIGR00043">
    <property type="entry name" value="rRNA maturation RNase YbeY"/>
    <property type="match status" value="1"/>
</dbReference>
<dbReference type="GO" id="GO:0004222">
    <property type="term" value="F:metalloendopeptidase activity"/>
    <property type="evidence" value="ECO:0007669"/>
    <property type="project" value="InterPro"/>
</dbReference>
<feature type="binding site" evidence="9">
    <location>
        <position position="120"/>
    </location>
    <ligand>
        <name>Zn(2+)</name>
        <dbReference type="ChEBI" id="CHEBI:29105"/>
        <note>catalytic</note>
    </ligand>
</feature>
<evidence type="ECO:0000256" key="8">
    <source>
        <dbReference type="ARBA" id="ARBA00022833"/>
    </source>
</evidence>
<evidence type="ECO:0000256" key="4">
    <source>
        <dbReference type="ARBA" id="ARBA00022722"/>
    </source>
</evidence>
<dbReference type="PANTHER" id="PTHR46986">
    <property type="entry name" value="ENDORIBONUCLEASE YBEY, CHLOROPLASTIC"/>
    <property type="match status" value="1"/>
</dbReference>
<gene>
    <name evidence="9 10" type="primary">ybeY</name>
    <name evidence="10" type="ORF">CIB43_00416</name>
    <name evidence="11" type="ORF">FEF30_01215</name>
</gene>
<dbReference type="EMBL" id="VBRW01000002">
    <property type="protein sequence ID" value="MCI8283198.1"/>
    <property type="molecule type" value="Genomic_DNA"/>
</dbReference>
<feature type="binding site" evidence="9">
    <location>
        <position position="126"/>
    </location>
    <ligand>
        <name>Zn(2+)</name>
        <dbReference type="ChEBI" id="CHEBI:29105"/>
        <note>catalytic</note>
    </ligand>
</feature>
<protein>
    <recommendedName>
        <fullName evidence="9">Endoribonuclease YbeY</fullName>
        <ecNumber evidence="9">3.1.-.-</ecNumber>
    </recommendedName>
</protein>
<dbReference type="HAMAP" id="MF_00009">
    <property type="entry name" value="Endoribonucl_YbeY"/>
    <property type="match status" value="1"/>
</dbReference>
<dbReference type="Proteomes" id="UP000215452">
    <property type="component" value="Chromosome"/>
</dbReference>
<reference evidence="10 12" key="1">
    <citation type="submission" date="2017-08" db="EMBL/GenBank/DDBJ databases">
        <title>The complete genome sequence of a Mycoplasma hyopneumoniae isolate in Korea.</title>
        <authorList>
            <person name="Han J."/>
            <person name="Lee N."/>
        </authorList>
    </citation>
    <scope>NUCLEOTIDE SEQUENCE [LARGE SCALE GENOMIC DNA]</scope>
    <source>
        <strain evidence="10 12">KM014</strain>
    </source>
</reference>
<keyword evidence="7 9" id="KW-0378">Hydrolase</keyword>
<accession>A0A223M9R6</accession>
<dbReference type="GO" id="GO:0006364">
    <property type="term" value="P:rRNA processing"/>
    <property type="evidence" value="ECO:0007669"/>
    <property type="project" value="UniProtKB-UniRule"/>
</dbReference>
<keyword evidence="6 9" id="KW-0255">Endonuclease</keyword>
<evidence type="ECO:0000256" key="3">
    <source>
        <dbReference type="ARBA" id="ARBA00022552"/>
    </source>
</evidence>
<keyword evidence="2 9" id="KW-0690">Ribosome biogenesis</keyword>
<comment type="similarity">
    <text evidence="1 9">Belongs to the endoribonuclease YbeY family.</text>
</comment>
<keyword evidence="3 9" id="KW-0698">rRNA processing</keyword>
<keyword evidence="4 9" id="KW-0540">Nuclease</keyword>
<dbReference type="RefSeq" id="WP_011206061.1">
    <property type="nucleotide sequence ID" value="NZ_CP034597.1"/>
</dbReference>
<dbReference type="SUPFAM" id="SSF55486">
    <property type="entry name" value="Metalloproteases ('zincins'), catalytic domain"/>
    <property type="match status" value="1"/>
</dbReference>
<comment type="function">
    <text evidence="9">Single strand-specific metallo-endoribonuclease involved in late-stage 70S ribosome quality control and in maturation of the 3' terminus of the 16S rRNA.</text>
</comment>
<dbReference type="GO" id="GO:0004521">
    <property type="term" value="F:RNA endonuclease activity"/>
    <property type="evidence" value="ECO:0007669"/>
    <property type="project" value="UniProtKB-UniRule"/>
</dbReference>
<keyword evidence="9" id="KW-0963">Cytoplasm</keyword>
<dbReference type="GeneID" id="41334456"/>
<dbReference type="EC" id="3.1.-.-" evidence="9"/>
<evidence type="ECO:0000313" key="10">
    <source>
        <dbReference type="EMBL" id="ASU14312.1"/>
    </source>
</evidence>
<keyword evidence="5 9" id="KW-0479">Metal-binding</keyword>
<evidence type="ECO:0000256" key="7">
    <source>
        <dbReference type="ARBA" id="ARBA00022801"/>
    </source>
</evidence>
<organism evidence="10 12">
    <name type="scientific">Mesomycoplasma hyopneumoniae</name>
    <name type="common">Mycoplasma hyopneumoniae</name>
    <dbReference type="NCBI Taxonomy" id="2099"/>
    <lineage>
        <taxon>Bacteria</taxon>
        <taxon>Bacillati</taxon>
        <taxon>Mycoplasmatota</taxon>
        <taxon>Mycoplasmoidales</taxon>
        <taxon>Metamycoplasmataceae</taxon>
        <taxon>Mesomycoplasma</taxon>
    </lineage>
</organism>
<comment type="subcellular location">
    <subcellularLocation>
        <location evidence="9">Cytoplasm</location>
    </subcellularLocation>
</comment>
<dbReference type="AlphaFoldDB" id="A0A223M9R6"/>
<evidence type="ECO:0000256" key="5">
    <source>
        <dbReference type="ARBA" id="ARBA00022723"/>
    </source>
</evidence>
<evidence type="ECO:0000313" key="12">
    <source>
        <dbReference type="Proteomes" id="UP000215452"/>
    </source>
</evidence>
<keyword evidence="8 9" id="KW-0862">Zinc</keyword>
<dbReference type="GO" id="GO:0008270">
    <property type="term" value="F:zinc ion binding"/>
    <property type="evidence" value="ECO:0007669"/>
    <property type="project" value="UniProtKB-UniRule"/>
</dbReference>
<dbReference type="OMA" id="LRREYCY"/>
<evidence type="ECO:0000256" key="1">
    <source>
        <dbReference type="ARBA" id="ARBA00010875"/>
    </source>
</evidence>
<dbReference type="SMR" id="A0A223M9R6"/>
<evidence type="ECO:0000256" key="2">
    <source>
        <dbReference type="ARBA" id="ARBA00022517"/>
    </source>
</evidence>
<proteinExistence type="inferred from homology"/>
<evidence type="ECO:0000313" key="13">
    <source>
        <dbReference type="Proteomes" id="UP001203104"/>
    </source>
</evidence>
<dbReference type="PROSITE" id="PS01306">
    <property type="entry name" value="UPF0054"/>
    <property type="match status" value="1"/>
</dbReference>